<name>A0A9E8CSJ3_9HYPH</name>
<dbReference type="InterPro" id="IPR005184">
    <property type="entry name" value="DUF306_Meta_HslJ"/>
</dbReference>
<dbReference type="PANTHER" id="PTHR38013">
    <property type="entry name" value="GLYCOPROTEIN/POLYSACCHARIDE METABOLISM"/>
    <property type="match status" value="1"/>
</dbReference>
<dbReference type="Pfam" id="PF03724">
    <property type="entry name" value="META"/>
    <property type="match status" value="1"/>
</dbReference>
<proteinExistence type="predicted"/>
<feature type="signal peptide" evidence="1">
    <location>
        <begin position="1"/>
        <end position="29"/>
    </location>
</feature>
<dbReference type="Gene3D" id="2.40.128.270">
    <property type="match status" value="1"/>
</dbReference>
<dbReference type="Pfam" id="PF09619">
    <property type="entry name" value="YscW"/>
    <property type="match status" value="1"/>
</dbReference>
<dbReference type="EMBL" id="CP102774">
    <property type="protein sequence ID" value="UZF87328.1"/>
    <property type="molecule type" value="Genomic_DNA"/>
</dbReference>
<accession>A0A9E8CSJ3</accession>
<protein>
    <submittedName>
        <fullName evidence="3">META domain-containing protein</fullName>
    </submittedName>
</protein>
<dbReference type="AlphaFoldDB" id="A0A9E8CSJ3"/>
<reference evidence="3" key="1">
    <citation type="submission" date="2022-08" db="EMBL/GenBank/DDBJ databases">
        <title>Complete Genome Sequences of 2 Bosea sp. soil isolates.</title>
        <authorList>
            <person name="Alvarez Arevalo M."/>
            <person name="Sterndorff E.B."/>
            <person name="Faurdal D."/>
            <person name="Joergensen T.S."/>
            <person name="Weber T."/>
        </authorList>
    </citation>
    <scope>NUCLEOTIDE SEQUENCE</scope>
    <source>
        <strain evidence="3">NBC_00436</strain>
    </source>
</reference>
<feature type="chain" id="PRO_5038979565" evidence="1">
    <location>
        <begin position="30"/>
        <end position="256"/>
    </location>
</feature>
<feature type="domain" description="DUF306" evidence="2">
    <location>
        <begin position="149"/>
        <end position="252"/>
    </location>
</feature>
<dbReference type="InterPro" id="IPR038670">
    <property type="entry name" value="HslJ-like_sf"/>
</dbReference>
<dbReference type="InterPro" id="IPR053196">
    <property type="entry name" value="Lipoprotein_YbaY-like"/>
</dbReference>
<keyword evidence="1" id="KW-0732">Signal</keyword>
<dbReference type="InterPro" id="IPR039366">
    <property type="entry name" value="Pilotin"/>
</dbReference>
<gene>
    <name evidence="3" type="ORF">NWE54_00595</name>
</gene>
<dbReference type="PANTHER" id="PTHR38013:SF1">
    <property type="entry name" value="GLYCOPROTEIN_POLYSACCHARIDE METABOLISM"/>
    <property type="match status" value="1"/>
</dbReference>
<organism evidence="3">
    <name type="scientific">Bosea sp. NBC_00436</name>
    <dbReference type="NCBI Taxonomy" id="2969620"/>
    <lineage>
        <taxon>Bacteria</taxon>
        <taxon>Pseudomonadati</taxon>
        <taxon>Pseudomonadota</taxon>
        <taxon>Alphaproteobacteria</taxon>
        <taxon>Hyphomicrobiales</taxon>
        <taxon>Boseaceae</taxon>
        <taxon>Bosea</taxon>
    </lineage>
</organism>
<sequence>MRFPDSPISRRALAGLLLAATVPATPALAAPRVLRGTVFYRERMALPPTAMIEVALVDISLADAPSRTIARTRLSGRGIPARWTLRFDDRRIEPRNRYALQARITDRGQLLFINTTQHTVLASGPDDTEILVERVGGRDQPPPAAPSPVGSWRLTSLGGRDVPAAITTTIAIAADGKVSGRGGCNGFGGNATVRGRTIRFSRMASTMMACAPDAMDQEQRFLKALERVQRWSVERGGAPLILLDGRSRPVMALAPQ</sequence>
<evidence type="ECO:0000259" key="2">
    <source>
        <dbReference type="Pfam" id="PF03724"/>
    </source>
</evidence>
<evidence type="ECO:0000256" key="1">
    <source>
        <dbReference type="SAM" id="SignalP"/>
    </source>
</evidence>
<evidence type="ECO:0000313" key="3">
    <source>
        <dbReference type="EMBL" id="UZF87328.1"/>
    </source>
</evidence>